<feature type="transmembrane region" description="Helical" evidence="5">
    <location>
        <begin position="43"/>
        <end position="67"/>
    </location>
</feature>
<dbReference type="GO" id="GO:0005886">
    <property type="term" value="C:plasma membrane"/>
    <property type="evidence" value="ECO:0007669"/>
    <property type="project" value="UniProtKB-SubCell"/>
</dbReference>
<dbReference type="AlphaFoldDB" id="A0AA37RWJ0"/>
<dbReference type="HAMAP" id="MF_01948">
    <property type="entry name" value="LPS_assembly_LapA"/>
    <property type="match status" value="1"/>
</dbReference>
<evidence type="ECO:0000256" key="2">
    <source>
        <dbReference type="ARBA" id="ARBA00022692"/>
    </source>
</evidence>
<proteinExistence type="inferred from homology"/>
<name>A0AA37RWJ0_9GAMM</name>
<comment type="subcellular location">
    <subcellularLocation>
        <location evidence="5">Cell inner membrane</location>
        <topology evidence="5">Single-pass membrane protein</topology>
    </subcellularLocation>
</comment>
<dbReference type="InterPro" id="IPR032906">
    <property type="entry name" value="LapA"/>
</dbReference>
<dbReference type="InterPro" id="IPR010445">
    <property type="entry name" value="LapA_dom"/>
</dbReference>
<comment type="caution">
    <text evidence="5">Lacks conserved residue(s) required for the propagation of feature annotation.</text>
</comment>
<dbReference type="Proteomes" id="UP001161422">
    <property type="component" value="Unassembled WGS sequence"/>
</dbReference>
<keyword evidence="1 5" id="KW-1003">Cell membrane</keyword>
<keyword evidence="8" id="KW-1185">Reference proteome</keyword>
<evidence type="ECO:0000313" key="8">
    <source>
        <dbReference type="Proteomes" id="UP001161422"/>
    </source>
</evidence>
<evidence type="ECO:0000256" key="4">
    <source>
        <dbReference type="ARBA" id="ARBA00023136"/>
    </source>
</evidence>
<accession>A0AA37RWJ0</accession>
<feature type="domain" description="Lipopolysaccharide assembly protein A" evidence="6">
    <location>
        <begin position="23"/>
        <end position="84"/>
    </location>
</feature>
<reference evidence="7" key="2">
    <citation type="submission" date="2023-01" db="EMBL/GenBank/DDBJ databases">
        <title>Draft genome sequence of Paraferrimonas sedimenticola strain NBRC 101628.</title>
        <authorList>
            <person name="Sun Q."/>
            <person name="Mori K."/>
        </authorList>
    </citation>
    <scope>NUCLEOTIDE SEQUENCE</scope>
    <source>
        <strain evidence="7">NBRC 101628</strain>
    </source>
</reference>
<dbReference type="Pfam" id="PF06305">
    <property type="entry name" value="LapA_dom"/>
    <property type="match status" value="1"/>
</dbReference>
<keyword evidence="3 5" id="KW-1133">Transmembrane helix</keyword>
<gene>
    <name evidence="5 7" type="primary">lapA</name>
    <name evidence="7" type="ORF">GCM10007895_19210</name>
</gene>
<evidence type="ECO:0000313" key="7">
    <source>
        <dbReference type="EMBL" id="GLP96615.1"/>
    </source>
</evidence>
<evidence type="ECO:0000259" key="6">
    <source>
        <dbReference type="Pfam" id="PF06305"/>
    </source>
</evidence>
<keyword evidence="2 5" id="KW-0812">Transmembrane</keyword>
<keyword evidence="5" id="KW-0997">Cell inner membrane</keyword>
<dbReference type="RefSeq" id="WP_095503944.1">
    <property type="nucleotide sequence ID" value="NZ_BSNC01000005.1"/>
</dbReference>
<evidence type="ECO:0000256" key="5">
    <source>
        <dbReference type="HAMAP-Rule" id="MF_01948"/>
    </source>
</evidence>
<comment type="function">
    <text evidence="5">Involved in the assembly of lipopolysaccharide (LPS).</text>
</comment>
<keyword evidence="4 5" id="KW-0472">Membrane</keyword>
<evidence type="ECO:0000256" key="1">
    <source>
        <dbReference type="ARBA" id="ARBA00022475"/>
    </source>
</evidence>
<sequence length="100" mass="11084">MKTLLVTLVVALLFLVALAFGSQNEQMVTINYFLAQDEFRLPVVLSVVFFSGFVSCWLIAMVFVLRLKLSLRSANKRIKSLNAQSSESQPETVANAQSNA</sequence>
<dbReference type="GO" id="GO:0008653">
    <property type="term" value="P:lipopolysaccharide metabolic process"/>
    <property type="evidence" value="ECO:0007669"/>
    <property type="project" value="InterPro"/>
</dbReference>
<protein>
    <recommendedName>
        <fullName evidence="5">Probable lipopolysaccharide assembly protein A</fullName>
    </recommendedName>
</protein>
<evidence type="ECO:0000256" key="3">
    <source>
        <dbReference type="ARBA" id="ARBA00022989"/>
    </source>
</evidence>
<reference evidence="7" key="1">
    <citation type="journal article" date="2014" name="Int. J. Syst. Evol. Microbiol.">
        <title>Complete genome sequence of Corynebacterium casei LMG S-19264T (=DSM 44701T), isolated from a smear-ripened cheese.</title>
        <authorList>
            <consortium name="US DOE Joint Genome Institute (JGI-PGF)"/>
            <person name="Walter F."/>
            <person name="Albersmeier A."/>
            <person name="Kalinowski J."/>
            <person name="Ruckert C."/>
        </authorList>
    </citation>
    <scope>NUCLEOTIDE SEQUENCE</scope>
    <source>
        <strain evidence="7">NBRC 101628</strain>
    </source>
</reference>
<organism evidence="7 8">
    <name type="scientific">Paraferrimonas sedimenticola</name>
    <dbReference type="NCBI Taxonomy" id="375674"/>
    <lineage>
        <taxon>Bacteria</taxon>
        <taxon>Pseudomonadati</taxon>
        <taxon>Pseudomonadota</taxon>
        <taxon>Gammaproteobacteria</taxon>
        <taxon>Alteromonadales</taxon>
        <taxon>Ferrimonadaceae</taxon>
        <taxon>Paraferrimonas</taxon>
    </lineage>
</organism>
<comment type="caution">
    <text evidence="7">The sequence shown here is derived from an EMBL/GenBank/DDBJ whole genome shotgun (WGS) entry which is preliminary data.</text>
</comment>
<dbReference type="EMBL" id="BSNC01000005">
    <property type="protein sequence ID" value="GLP96615.1"/>
    <property type="molecule type" value="Genomic_DNA"/>
</dbReference>
<comment type="similarity">
    <text evidence="5">Belongs to the LapA family.</text>
</comment>